<keyword evidence="3" id="KW-0539">Nucleus</keyword>
<feature type="domain" description="POPLD" evidence="5">
    <location>
        <begin position="472"/>
        <end position="561"/>
    </location>
</feature>
<evidence type="ECO:0000256" key="1">
    <source>
        <dbReference type="ARBA" id="ARBA00004123"/>
    </source>
</evidence>
<organism evidence="6 7">
    <name type="scientific">Theileria annulata</name>
    <dbReference type="NCBI Taxonomy" id="5874"/>
    <lineage>
        <taxon>Eukaryota</taxon>
        <taxon>Sar</taxon>
        <taxon>Alveolata</taxon>
        <taxon>Apicomplexa</taxon>
        <taxon>Aconoidasida</taxon>
        <taxon>Piroplasmida</taxon>
        <taxon>Theileriidae</taxon>
        <taxon>Theileria</taxon>
    </lineage>
</organism>
<dbReference type="InterPro" id="IPR039182">
    <property type="entry name" value="Pop1"/>
</dbReference>
<evidence type="ECO:0000259" key="4">
    <source>
        <dbReference type="Pfam" id="PF06978"/>
    </source>
</evidence>
<evidence type="ECO:0000313" key="7">
    <source>
        <dbReference type="Proteomes" id="UP000001950"/>
    </source>
</evidence>
<proteinExistence type="predicted"/>
<dbReference type="Pfam" id="PF08170">
    <property type="entry name" value="POPLD"/>
    <property type="match status" value="1"/>
</dbReference>
<dbReference type="KEGG" id="tan:TA18235"/>
<sequence>MDSAENPKLFSGKNPGDVKKLDIINVKKFLQSRAQEIEEVFTLLKQNDKQKRIFQKLPFVMRRRAMSHNPFKIPRNIRAHILKEMAKNTPKIELLDTVQLLNLKQVSKRIRKDRRRKLNRLQEYQQRCSRNKWLETHLYHAKRFKMDSVWGYRLAITPTQKSKRRFLRHLKHKCVIHDRSYVEVISVSGELEQMKKTFKLVFSDSFFMFQDIYTCGDTRGTSFCYSDYNSESDDNPDQNTLRNLIAPVNYIWLPTKGQIRTIWLFVHPISKLELYNTLLKDENLKVENVDNLVKFELFGPLSMLLLKKALKVDPNYSLSNKLWSSISVNTSTGSPLHSINCHSFVLPISITIPQVFGTRIPFDLSKATCLNEELKVELPLNEQEKEDLNTERLKFYHYKSENKPLQGNPLPRNRKRKDYSKLIDKLLDSLTHPTTTKIEYKNEIKDEEEDQNISLPKIPILAIFRNSDPCGVDLLIPPNSNSNKLWILLNRFGGLSIGLTERRHLMNHFHLPSFPHDFPETELGQLYYKNLFKTESNKYAMRPANKRVNYSFLGVDNAFVLPVNLEEQKVNFSPELTTPHLKTTQQCLFKSRHLLLTSLCSGLYHEPAEKSLRVLRLSYFSNNSHNLHIESLLKRLTNGKNWGELEISNDEYVSVILECSKSSLNFLTRLYQIEANDLNTVDSEVLKSIFMRKNQEVRGYMRVKEPFHREYKMSSLKSMLQAKNPKNLNQAVIQSTLDYLNHQGMVNSRKLMGFTTSKGKIFYS</sequence>
<dbReference type="InterPro" id="IPR012590">
    <property type="entry name" value="POPLD_dom"/>
</dbReference>
<dbReference type="Proteomes" id="UP000001950">
    <property type="component" value="Chromosome 3"/>
</dbReference>
<dbReference type="GO" id="GO:0000172">
    <property type="term" value="C:ribonuclease MRP complex"/>
    <property type="evidence" value="ECO:0007669"/>
    <property type="project" value="InterPro"/>
</dbReference>
<evidence type="ECO:0000256" key="2">
    <source>
        <dbReference type="ARBA" id="ARBA00022694"/>
    </source>
</evidence>
<dbReference type="EMBL" id="CR940352">
    <property type="protein sequence ID" value="CAI75995.1"/>
    <property type="molecule type" value="Genomic_DNA"/>
</dbReference>
<dbReference type="OrthoDB" id="442863at2759"/>
<dbReference type="GO" id="GO:0005655">
    <property type="term" value="C:nucleolar ribonuclease P complex"/>
    <property type="evidence" value="ECO:0007669"/>
    <property type="project" value="InterPro"/>
</dbReference>
<protein>
    <submittedName>
        <fullName evidence="6">Uncharacterized protein</fullName>
    </submittedName>
</protein>
<accession>Q4UB06</accession>
<dbReference type="PANTHER" id="PTHR22731:SF3">
    <property type="entry name" value="RIBONUCLEASES P_MRP PROTEIN SUBUNIT POP1"/>
    <property type="match status" value="1"/>
</dbReference>
<evidence type="ECO:0000313" key="6">
    <source>
        <dbReference type="EMBL" id="CAI75995.1"/>
    </source>
</evidence>
<feature type="domain" description="Pop1 N-terminal" evidence="4">
    <location>
        <begin position="123"/>
        <end position="189"/>
    </location>
</feature>
<dbReference type="eggNOG" id="KOG3322">
    <property type="taxonomic scope" value="Eukaryota"/>
</dbReference>
<dbReference type="STRING" id="5874.Q4UB06"/>
<dbReference type="Pfam" id="PF06978">
    <property type="entry name" value="POP1_N"/>
    <property type="match status" value="1"/>
</dbReference>
<evidence type="ECO:0000259" key="5">
    <source>
        <dbReference type="Pfam" id="PF08170"/>
    </source>
</evidence>
<dbReference type="AlphaFoldDB" id="Q4UB06"/>
<comment type="subcellular location">
    <subcellularLocation>
        <location evidence="1">Nucleus</location>
    </subcellularLocation>
</comment>
<dbReference type="InterPro" id="IPR009723">
    <property type="entry name" value="Pop1_N"/>
</dbReference>
<dbReference type="OMA" id="RRTMSHN"/>
<name>Q4UB06_THEAN</name>
<reference evidence="6 7" key="1">
    <citation type="journal article" date="2005" name="Science">
        <title>Genome of the host-cell transforming parasite Theileria annulata compared with T. parva.</title>
        <authorList>
            <person name="Pain A."/>
            <person name="Renauld H."/>
            <person name="Berriman M."/>
            <person name="Murphy L."/>
            <person name="Yeats C.A."/>
            <person name="Weir W."/>
            <person name="Kerhornou A."/>
            <person name="Aslett M."/>
            <person name="Bishop R."/>
            <person name="Bouchier C."/>
            <person name="Cochet M."/>
            <person name="Coulson R.M.R."/>
            <person name="Cronin A."/>
            <person name="de Villiers E.P."/>
            <person name="Fraser A."/>
            <person name="Fosker N."/>
            <person name="Gardner M."/>
            <person name="Goble A."/>
            <person name="Griffiths-Jones S."/>
            <person name="Harris D.E."/>
            <person name="Katzer F."/>
            <person name="Larke N."/>
            <person name="Lord A."/>
            <person name="Maser P."/>
            <person name="McKellar S."/>
            <person name="Mooney P."/>
            <person name="Morton F."/>
            <person name="Nene V."/>
            <person name="O'Neil S."/>
            <person name="Price C."/>
            <person name="Quail M.A."/>
            <person name="Rabbinowitsch E."/>
            <person name="Rawlings N.D."/>
            <person name="Rutter S."/>
            <person name="Saunders D."/>
            <person name="Seeger K."/>
            <person name="Shah T."/>
            <person name="Squares R."/>
            <person name="Squares S."/>
            <person name="Tivey A."/>
            <person name="Walker A.R."/>
            <person name="Woodward J."/>
            <person name="Dobbelaere D.A.E."/>
            <person name="Langsley G."/>
            <person name="Rajandream M.A."/>
            <person name="McKeever D."/>
            <person name="Shiels B."/>
            <person name="Tait A."/>
            <person name="Barrell B.G."/>
            <person name="Hall N."/>
        </authorList>
    </citation>
    <scope>NUCLEOTIDE SEQUENCE [LARGE SCALE GENOMIC DNA]</scope>
    <source>
        <strain evidence="7">Ankara</strain>
    </source>
</reference>
<dbReference type="GO" id="GO:0001682">
    <property type="term" value="P:tRNA 5'-leader removal"/>
    <property type="evidence" value="ECO:0007669"/>
    <property type="project" value="InterPro"/>
</dbReference>
<dbReference type="PANTHER" id="PTHR22731">
    <property type="entry name" value="RIBONUCLEASES P/MRP PROTEIN SUBUNIT POP1"/>
    <property type="match status" value="1"/>
</dbReference>
<keyword evidence="2" id="KW-0819">tRNA processing</keyword>
<evidence type="ECO:0000256" key="3">
    <source>
        <dbReference type="ARBA" id="ARBA00023242"/>
    </source>
</evidence>
<dbReference type="VEuPathDB" id="PiroplasmaDB:TA18235"/>
<dbReference type="RefSeq" id="XP_955471.1">
    <property type="nucleotide sequence ID" value="XM_950378.1"/>
</dbReference>
<dbReference type="FunCoup" id="Q4UB06">
    <property type="interactions" value="32"/>
</dbReference>
<dbReference type="GeneID" id="3865045"/>
<dbReference type="InParanoid" id="Q4UB06"/>
<gene>
    <name evidence="6" type="ORF">TA18235</name>
</gene>
<keyword evidence="7" id="KW-1185">Reference proteome</keyword>